<organism evidence="10 11">
    <name type="scientific">Acetobacter oeni</name>
    <dbReference type="NCBI Taxonomy" id="304077"/>
    <lineage>
        <taxon>Bacteria</taxon>
        <taxon>Pseudomonadati</taxon>
        <taxon>Pseudomonadota</taxon>
        <taxon>Alphaproteobacteria</taxon>
        <taxon>Acetobacterales</taxon>
        <taxon>Acetobacteraceae</taxon>
        <taxon>Acetobacter</taxon>
    </lineage>
</organism>
<dbReference type="InterPro" id="IPR014776">
    <property type="entry name" value="4pyrrole_Mease_sub2"/>
</dbReference>
<dbReference type="SUPFAM" id="SSF53790">
    <property type="entry name" value="Tetrapyrrole methylase"/>
    <property type="match status" value="1"/>
</dbReference>
<dbReference type="Pfam" id="PF00590">
    <property type="entry name" value="TP_methylase"/>
    <property type="match status" value="1"/>
</dbReference>
<dbReference type="NCBIfam" id="TIGR01467">
    <property type="entry name" value="cobI_cbiL"/>
    <property type="match status" value="1"/>
</dbReference>
<sequence length="268" mass="29307">MSDRVIPDSVTQGCPAQGRPTSGRIICAGLGPGDPELMSVRADRLIRSACHVAYFRKAGRAGQARRIVEGMLAPGVIEHPMEYPVTTELPVDSPAYRDALAGFYDSWAARLTDLARTQDVVVLCEGDPFFYGSFMHLHTRLQGHVALEVVPGMTGMTGCWNVTGIPITWGDDVLTVLTGTMPEAELIRHMQATDALVVMKTGRNLPRVRSALALTGRLEEAWLIERGTMPGQRVIRLAEAHDDDCPYFAIVLVHGHGRRPERAQGDEP</sequence>
<proteinExistence type="inferred from homology"/>
<comment type="similarity">
    <text evidence="2 7 8">Belongs to the precorrin methyltransferase family.</text>
</comment>
<evidence type="ECO:0000313" key="10">
    <source>
        <dbReference type="EMBL" id="GEN63530.1"/>
    </source>
</evidence>
<dbReference type="InterPro" id="IPR014777">
    <property type="entry name" value="4pyrrole_Mease_sub1"/>
</dbReference>
<evidence type="ECO:0000256" key="7">
    <source>
        <dbReference type="PIRNR" id="PIRNR036427"/>
    </source>
</evidence>
<keyword evidence="6" id="KW-0949">S-adenosyl-L-methionine</keyword>
<dbReference type="GO" id="GO:0030788">
    <property type="term" value="F:precorrin-2 C20-methyltransferase activity"/>
    <property type="evidence" value="ECO:0007669"/>
    <property type="project" value="InterPro"/>
</dbReference>
<dbReference type="Gene3D" id="3.30.950.10">
    <property type="entry name" value="Methyltransferase, Cobalt-precorrin-4 Transmethylase, Domain 2"/>
    <property type="match status" value="1"/>
</dbReference>
<evidence type="ECO:0000256" key="3">
    <source>
        <dbReference type="ARBA" id="ARBA00022573"/>
    </source>
</evidence>
<dbReference type="EMBL" id="BJYG01000021">
    <property type="protein sequence ID" value="GEN63530.1"/>
    <property type="molecule type" value="Genomic_DNA"/>
</dbReference>
<evidence type="ECO:0000259" key="9">
    <source>
        <dbReference type="Pfam" id="PF00590"/>
    </source>
</evidence>
<evidence type="ECO:0000313" key="11">
    <source>
        <dbReference type="Proteomes" id="UP000321746"/>
    </source>
</evidence>
<evidence type="ECO:0000256" key="4">
    <source>
        <dbReference type="ARBA" id="ARBA00022603"/>
    </source>
</evidence>
<dbReference type="Proteomes" id="UP000321746">
    <property type="component" value="Unassembled WGS sequence"/>
</dbReference>
<dbReference type="InterPro" id="IPR003043">
    <property type="entry name" value="Uropor_MeTrfase_CS"/>
</dbReference>
<dbReference type="PIRSF" id="PIRSF036427">
    <property type="entry name" value="Precrrn-2_mtase"/>
    <property type="match status" value="1"/>
</dbReference>
<dbReference type="InterPro" id="IPR012382">
    <property type="entry name" value="CobI/CbiL"/>
</dbReference>
<evidence type="ECO:0000256" key="8">
    <source>
        <dbReference type="RuleBase" id="RU003960"/>
    </source>
</evidence>
<dbReference type="InterPro" id="IPR035996">
    <property type="entry name" value="4pyrrol_Methylase_sf"/>
</dbReference>
<dbReference type="GO" id="GO:0032259">
    <property type="term" value="P:methylation"/>
    <property type="evidence" value="ECO:0007669"/>
    <property type="project" value="UniProtKB-KW"/>
</dbReference>
<dbReference type="InterPro" id="IPR000878">
    <property type="entry name" value="4pyrrol_Mease"/>
</dbReference>
<keyword evidence="5 8" id="KW-0808">Transferase</keyword>
<comment type="caution">
    <text evidence="10">The sequence shown here is derived from an EMBL/GenBank/DDBJ whole genome shotgun (WGS) entry which is preliminary data.</text>
</comment>
<dbReference type="Gene3D" id="3.40.1010.10">
    <property type="entry name" value="Cobalt-precorrin-4 Transmethylase, Domain 1"/>
    <property type="match status" value="1"/>
</dbReference>
<dbReference type="InterPro" id="IPR006364">
    <property type="entry name" value="CobI/CbiL/CobIJ_dom"/>
</dbReference>
<evidence type="ECO:0000256" key="6">
    <source>
        <dbReference type="ARBA" id="ARBA00022691"/>
    </source>
</evidence>
<feature type="domain" description="Tetrapyrrole methylase" evidence="9">
    <location>
        <begin position="24"/>
        <end position="236"/>
    </location>
</feature>
<gene>
    <name evidence="10" type="primary">cobI</name>
    <name evidence="10" type="ORF">AOE01nite_17540</name>
</gene>
<accession>A0A511XKR1</accession>
<dbReference type="GO" id="GO:0009236">
    <property type="term" value="P:cobalamin biosynthetic process"/>
    <property type="evidence" value="ECO:0007669"/>
    <property type="project" value="UniProtKB-UniRule"/>
</dbReference>
<dbReference type="PANTHER" id="PTHR43467">
    <property type="entry name" value="COBALT-PRECORRIN-2 C(20)-METHYLTRANSFERASE"/>
    <property type="match status" value="1"/>
</dbReference>
<evidence type="ECO:0000256" key="2">
    <source>
        <dbReference type="ARBA" id="ARBA00005879"/>
    </source>
</evidence>
<keyword evidence="3" id="KW-0169">Cobalamin biosynthesis</keyword>
<evidence type="ECO:0000256" key="1">
    <source>
        <dbReference type="ARBA" id="ARBA00004953"/>
    </source>
</evidence>
<keyword evidence="11" id="KW-1185">Reference proteome</keyword>
<keyword evidence="4 8" id="KW-0489">Methyltransferase</keyword>
<comment type="pathway">
    <text evidence="1">Cofactor biosynthesis; adenosylcobalamin biosynthesis.</text>
</comment>
<dbReference type="NCBIfam" id="NF004647">
    <property type="entry name" value="PRK05990.1"/>
    <property type="match status" value="1"/>
</dbReference>
<dbReference type="UniPathway" id="UPA00148"/>
<dbReference type="PROSITE" id="PS00840">
    <property type="entry name" value="SUMT_2"/>
    <property type="match status" value="1"/>
</dbReference>
<evidence type="ECO:0000256" key="5">
    <source>
        <dbReference type="ARBA" id="ARBA00022679"/>
    </source>
</evidence>
<name>A0A511XKR1_9PROT</name>
<dbReference type="CDD" id="cd11645">
    <property type="entry name" value="Precorrin_2_C20_MT"/>
    <property type="match status" value="1"/>
</dbReference>
<protein>
    <submittedName>
        <fullName evidence="10">Precorrin-2 C(20)-methyltransferase</fullName>
    </submittedName>
</protein>
<reference evidence="10 11" key="1">
    <citation type="submission" date="2019-07" db="EMBL/GenBank/DDBJ databases">
        <title>Whole genome shotgun sequence of Acetobacter oeni NBRC 105207.</title>
        <authorList>
            <person name="Hosoyama A."/>
            <person name="Uohara A."/>
            <person name="Ohji S."/>
            <person name="Ichikawa N."/>
        </authorList>
    </citation>
    <scope>NUCLEOTIDE SEQUENCE [LARGE SCALE GENOMIC DNA]</scope>
    <source>
        <strain evidence="10 11">NBRC 105207</strain>
    </source>
</reference>
<dbReference type="PANTHER" id="PTHR43467:SF2">
    <property type="entry name" value="COBALT-PRECORRIN-2 C(20)-METHYLTRANSFERASE"/>
    <property type="match status" value="1"/>
</dbReference>
<dbReference type="AlphaFoldDB" id="A0A511XKR1"/>